<evidence type="ECO:0000313" key="3">
    <source>
        <dbReference type="Proteomes" id="UP000619761"/>
    </source>
</evidence>
<protein>
    <recommendedName>
        <fullName evidence="1">ORC1/DEAH AAA+ ATPase domain-containing protein</fullName>
    </recommendedName>
</protein>
<dbReference type="Gene3D" id="3.40.50.300">
    <property type="entry name" value="P-loop containing nucleotide triphosphate hydrolases"/>
    <property type="match status" value="1"/>
</dbReference>
<accession>A0ABQ3AZX0</accession>
<dbReference type="SUPFAM" id="SSF52540">
    <property type="entry name" value="P-loop containing nucleoside triphosphate hydrolases"/>
    <property type="match status" value="1"/>
</dbReference>
<evidence type="ECO:0000313" key="2">
    <source>
        <dbReference type="EMBL" id="GGY72000.1"/>
    </source>
</evidence>
<name>A0ABQ3AZX0_9GAMM</name>
<comment type="caution">
    <text evidence="2">The sequence shown here is derived from an EMBL/GenBank/DDBJ whole genome shotgun (WGS) entry which is preliminary data.</text>
</comment>
<dbReference type="EMBL" id="BMYZ01000001">
    <property type="protein sequence ID" value="GGY72000.1"/>
    <property type="molecule type" value="Genomic_DNA"/>
</dbReference>
<sequence length="422" mass="47058">MNIMNLLKQKKDPSDVFTPRQSEVNDNMYIHRNKNEKSIVRWLKENMHGFIYGESGNGKTWLYKKVFNENNVNYVIANCTLASSKGSLRNEIFSSCMPSATSIKTGYSETKEAGLDAVVASATINHEANYEILTEDKLLISFKELSKKADKNTFSVIVLDNVETIFNNATLMDELADIIILLDDSRYAKYKVKFLIVGVPCGVIEYFSKSKNRSSVGNRITELPSVTGFSILETKEIVNKGFNEHLDCDLSQTLIDGITGKIYDITLGVPQRVHEYCLSLYYAREDNNGNIDAKTLTDADAGWLQKGLRESYAAIEQHFSGSGGQIRRGQVLYSIGKLKGHQFNTAEIGAQIRKNFTSVEISADSGIGSILSSLTKGDSPLLSKNTTTGSYSVIDPRTIMCLRLILEKTDDNQVIKRGFIRN</sequence>
<proteinExistence type="predicted"/>
<dbReference type="InterPro" id="IPR027417">
    <property type="entry name" value="P-loop_NTPase"/>
</dbReference>
<dbReference type="Pfam" id="PF13401">
    <property type="entry name" value="AAA_22"/>
    <property type="match status" value="1"/>
</dbReference>
<feature type="domain" description="ORC1/DEAH AAA+ ATPase" evidence="1">
    <location>
        <begin position="46"/>
        <end position="202"/>
    </location>
</feature>
<dbReference type="InterPro" id="IPR049945">
    <property type="entry name" value="AAA_22"/>
</dbReference>
<dbReference type="RefSeq" id="WP_189417396.1">
    <property type="nucleotide sequence ID" value="NZ_BMYZ01000001.1"/>
</dbReference>
<evidence type="ECO:0000259" key="1">
    <source>
        <dbReference type="Pfam" id="PF13401"/>
    </source>
</evidence>
<organism evidence="2 3">
    <name type="scientific">Cellvibrio zantedeschiae</name>
    <dbReference type="NCBI Taxonomy" id="1237077"/>
    <lineage>
        <taxon>Bacteria</taxon>
        <taxon>Pseudomonadati</taxon>
        <taxon>Pseudomonadota</taxon>
        <taxon>Gammaproteobacteria</taxon>
        <taxon>Cellvibrionales</taxon>
        <taxon>Cellvibrionaceae</taxon>
        <taxon>Cellvibrio</taxon>
    </lineage>
</organism>
<reference evidence="3" key="1">
    <citation type="journal article" date="2019" name="Int. J. Syst. Evol. Microbiol.">
        <title>The Global Catalogue of Microorganisms (GCM) 10K type strain sequencing project: providing services to taxonomists for standard genome sequencing and annotation.</title>
        <authorList>
            <consortium name="The Broad Institute Genomics Platform"/>
            <consortium name="The Broad Institute Genome Sequencing Center for Infectious Disease"/>
            <person name="Wu L."/>
            <person name="Ma J."/>
        </authorList>
    </citation>
    <scope>NUCLEOTIDE SEQUENCE [LARGE SCALE GENOMIC DNA]</scope>
    <source>
        <strain evidence="3">KCTC 32239</strain>
    </source>
</reference>
<dbReference type="Proteomes" id="UP000619761">
    <property type="component" value="Unassembled WGS sequence"/>
</dbReference>
<keyword evidence="3" id="KW-1185">Reference proteome</keyword>
<gene>
    <name evidence="2" type="ORF">GCM10011613_16150</name>
</gene>